<dbReference type="Pfam" id="PF17863">
    <property type="entry name" value="AAA_lid_2"/>
    <property type="match status" value="1"/>
</dbReference>
<dbReference type="SMART" id="SM00382">
    <property type="entry name" value="AAA"/>
    <property type="match status" value="1"/>
</dbReference>
<dbReference type="RefSeq" id="WP_098503780.1">
    <property type="nucleotide sequence ID" value="NZ_PDJQ01000001.1"/>
</dbReference>
<evidence type="ECO:0000256" key="2">
    <source>
        <dbReference type="ARBA" id="ARBA00022840"/>
    </source>
</evidence>
<name>A0A2A9HF36_TEPT2</name>
<evidence type="ECO:0000256" key="1">
    <source>
        <dbReference type="ARBA" id="ARBA00022741"/>
    </source>
</evidence>
<keyword evidence="2" id="KW-0067">ATP-binding</keyword>
<dbReference type="GO" id="GO:0016887">
    <property type="term" value="F:ATP hydrolysis activity"/>
    <property type="evidence" value="ECO:0007669"/>
    <property type="project" value="InterPro"/>
</dbReference>
<organism evidence="5 6">
    <name type="scientific">Tepidiforma thermophila (strain KCTC 52669 / CGMCC 1.13589 / G233)</name>
    <dbReference type="NCBI Taxonomy" id="2761530"/>
    <lineage>
        <taxon>Bacteria</taxon>
        <taxon>Bacillati</taxon>
        <taxon>Chloroflexota</taxon>
        <taxon>Tepidiformia</taxon>
        <taxon>Tepidiformales</taxon>
        <taxon>Tepidiformaceae</taxon>
        <taxon>Tepidiforma</taxon>
    </lineage>
</organism>
<sequence length="327" mass="36160">MAESPEPDRLSPAEVAQVRDTAERLRANIERVIVGNHRVVDLALVALLCEGHILLEDVPGTGKTTLAKALARSLDCSFRRIQFTPDLMPSDITGITYYNQKLGEFVFREGPLVAQIVLADEINRATPRTQAALLEAMEERQLTVEGTTVRMPSPFLVIATQNPVELEGTFPLPEAQLDRFLLRLRLGYPSEEDEDRILQRFEAASPLEALAPVIDAPALVTLARRLQRLYVAPPVRRYIVRLVQATRAEPAFELGASPRAALALFRAARAHAALEGRDYVLPDDVKTLAGPVLAHRLILSTQARLRGRDVEQLLADVVERVPVPLEG</sequence>
<dbReference type="SUPFAM" id="SSF52540">
    <property type="entry name" value="P-loop containing nucleoside triphosphate hydrolases"/>
    <property type="match status" value="1"/>
</dbReference>
<comment type="similarity">
    <text evidence="3">Belongs to the MoxR family.</text>
</comment>
<keyword evidence="6" id="KW-1185">Reference proteome</keyword>
<dbReference type="FunFam" id="3.40.50.300:FF:000640">
    <property type="entry name" value="MoxR family ATPase"/>
    <property type="match status" value="1"/>
</dbReference>
<dbReference type="EMBL" id="PDJQ01000001">
    <property type="protein sequence ID" value="PFG74388.1"/>
    <property type="molecule type" value="Genomic_DNA"/>
</dbReference>
<evidence type="ECO:0000259" key="4">
    <source>
        <dbReference type="SMART" id="SM00382"/>
    </source>
</evidence>
<reference evidence="5 6" key="1">
    <citation type="submission" date="2017-09" db="EMBL/GenBank/DDBJ databases">
        <title>Sequencing the genomes of two abundant thermophiles in Great Basin hot springs: Thermocrinis jamiesonii and novel Chloroflexi Thermoflexus hugenholtzii.</title>
        <authorList>
            <person name="Hedlund B."/>
        </authorList>
    </citation>
    <scope>NUCLEOTIDE SEQUENCE [LARGE SCALE GENOMIC DNA]</scope>
    <source>
        <strain evidence="5 6">G233</strain>
    </source>
</reference>
<dbReference type="AlphaFoldDB" id="A0A2A9HF36"/>
<dbReference type="InterPro" id="IPR041628">
    <property type="entry name" value="ChlI/MoxR_AAA_lid"/>
</dbReference>
<feature type="domain" description="AAA+ ATPase" evidence="4">
    <location>
        <begin position="49"/>
        <end position="190"/>
    </location>
</feature>
<dbReference type="Proteomes" id="UP000223071">
    <property type="component" value="Unassembled WGS sequence"/>
</dbReference>
<gene>
    <name evidence="5" type="ORF">A9A59_1611</name>
</gene>
<keyword evidence="1" id="KW-0547">Nucleotide-binding</keyword>
<dbReference type="CDD" id="cd00009">
    <property type="entry name" value="AAA"/>
    <property type="match status" value="1"/>
</dbReference>
<evidence type="ECO:0000313" key="5">
    <source>
        <dbReference type="EMBL" id="PFG74388.1"/>
    </source>
</evidence>
<dbReference type="GO" id="GO:0005524">
    <property type="term" value="F:ATP binding"/>
    <property type="evidence" value="ECO:0007669"/>
    <property type="project" value="UniProtKB-KW"/>
</dbReference>
<comment type="caution">
    <text evidence="5">The sequence shown here is derived from an EMBL/GenBank/DDBJ whole genome shotgun (WGS) entry which is preliminary data.</text>
</comment>
<dbReference type="Gene3D" id="3.40.50.300">
    <property type="entry name" value="P-loop containing nucleotide triphosphate hydrolases"/>
    <property type="match status" value="1"/>
</dbReference>
<dbReference type="InterPro" id="IPR011703">
    <property type="entry name" value="ATPase_AAA-3"/>
</dbReference>
<evidence type="ECO:0000256" key="3">
    <source>
        <dbReference type="ARBA" id="ARBA00061607"/>
    </source>
</evidence>
<dbReference type="PANTHER" id="PTHR42759">
    <property type="entry name" value="MOXR FAMILY PROTEIN"/>
    <property type="match status" value="1"/>
</dbReference>
<dbReference type="PIRSF" id="PIRSF002849">
    <property type="entry name" value="AAA_ATPase_chaperone_MoxR_prd"/>
    <property type="match status" value="1"/>
</dbReference>
<dbReference type="Gene3D" id="1.10.8.80">
    <property type="entry name" value="Magnesium chelatase subunit I, C-Terminal domain"/>
    <property type="match status" value="1"/>
</dbReference>
<protein>
    <submittedName>
        <fullName evidence="5">MoxR-like ATPase</fullName>
    </submittedName>
</protein>
<dbReference type="InterPro" id="IPR003593">
    <property type="entry name" value="AAA+_ATPase"/>
</dbReference>
<proteinExistence type="inferred from homology"/>
<accession>A0A2A9HF36</accession>
<dbReference type="PANTHER" id="PTHR42759:SF5">
    <property type="entry name" value="METHANOL DEHYDROGENASE REGULATOR"/>
    <property type="match status" value="1"/>
</dbReference>
<dbReference type="Pfam" id="PF07726">
    <property type="entry name" value="AAA_3"/>
    <property type="match status" value="1"/>
</dbReference>
<evidence type="ECO:0000313" key="6">
    <source>
        <dbReference type="Proteomes" id="UP000223071"/>
    </source>
</evidence>
<dbReference type="InterPro" id="IPR027417">
    <property type="entry name" value="P-loop_NTPase"/>
</dbReference>
<dbReference type="InterPro" id="IPR050764">
    <property type="entry name" value="CbbQ/NirQ/NorQ/GpvN"/>
</dbReference>